<accession>A0ABV0D1M5</accession>
<dbReference type="InterPro" id="IPR009057">
    <property type="entry name" value="Homeodomain-like_sf"/>
</dbReference>
<keyword evidence="7" id="KW-1185">Reference proteome</keyword>
<dbReference type="PANTHER" id="PTHR30055:SF234">
    <property type="entry name" value="HTH-TYPE TRANSCRIPTIONAL REGULATOR BETI"/>
    <property type="match status" value="1"/>
</dbReference>
<feature type="DNA-binding region" description="H-T-H motif" evidence="4">
    <location>
        <begin position="59"/>
        <end position="78"/>
    </location>
</feature>
<evidence type="ECO:0000313" key="7">
    <source>
        <dbReference type="Proteomes" id="UP001484535"/>
    </source>
</evidence>
<protein>
    <submittedName>
        <fullName evidence="6">TetR/AcrR family transcriptional regulator</fullName>
    </submittedName>
</protein>
<comment type="caution">
    <text evidence="6">The sequence shown here is derived from an EMBL/GenBank/DDBJ whole genome shotgun (WGS) entry which is preliminary data.</text>
</comment>
<evidence type="ECO:0000256" key="1">
    <source>
        <dbReference type="ARBA" id="ARBA00023015"/>
    </source>
</evidence>
<organism evidence="6 7">
    <name type="scientific">Aurantiacibacter flavus</name>
    <dbReference type="NCBI Taxonomy" id="3145232"/>
    <lineage>
        <taxon>Bacteria</taxon>
        <taxon>Pseudomonadati</taxon>
        <taxon>Pseudomonadota</taxon>
        <taxon>Alphaproteobacteria</taxon>
        <taxon>Sphingomonadales</taxon>
        <taxon>Erythrobacteraceae</taxon>
        <taxon>Aurantiacibacter</taxon>
    </lineage>
</organism>
<proteinExistence type="predicted"/>
<keyword evidence="1" id="KW-0805">Transcription regulation</keyword>
<evidence type="ECO:0000313" key="6">
    <source>
        <dbReference type="EMBL" id="MEN7538246.1"/>
    </source>
</evidence>
<evidence type="ECO:0000256" key="3">
    <source>
        <dbReference type="ARBA" id="ARBA00023163"/>
    </source>
</evidence>
<keyword evidence="2 4" id="KW-0238">DNA-binding</keyword>
<dbReference type="Proteomes" id="UP001484535">
    <property type="component" value="Unassembled WGS sequence"/>
</dbReference>
<dbReference type="Gene3D" id="1.10.357.10">
    <property type="entry name" value="Tetracycline Repressor, domain 2"/>
    <property type="match status" value="1"/>
</dbReference>
<reference evidence="6 7" key="1">
    <citation type="submission" date="2024-05" db="EMBL/GenBank/DDBJ databases">
        <authorList>
            <person name="Park S."/>
        </authorList>
    </citation>
    <scope>NUCLEOTIDE SEQUENCE [LARGE SCALE GENOMIC DNA]</scope>
    <source>
        <strain evidence="6 7">DGU5</strain>
    </source>
</reference>
<dbReference type="RefSeq" id="WP_346785709.1">
    <property type="nucleotide sequence ID" value="NZ_JBDLBR010000005.1"/>
</dbReference>
<dbReference type="PROSITE" id="PS50977">
    <property type="entry name" value="HTH_TETR_2"/>
    <property type="match status" value="1"/>
</dbReference>
<feature type="domain" description="HTH tetR-type" evidence="5">
    <location>
        <begin position="36"/>
        <end position="96"/>
    </location>
</feature>
<dbReference type="Pfam" id="PF00440">
    <property type="entry name" value="TetR_N"/>
    <property type="match status" value="1"/>
</dbReference>
<name>A0ABV0D1M5_9SPHN</name>
<dbReference type="PANTHER" id="PTHR30055">
    <property type="entry name" value="HTH-TYPE TRANSCRIPTIONAL REGULATOR RUTR"/>
    <property type="match status" value="1"/>
</dbReference>
<dbReference type="EMBL" id="JBDLBR010000005">
    <property type="protein sequence ID" value="MEN7538246.1"/>
    <property type="molecule type" value="Genomic_DNA"/>
</dbReference>
<gene>
    <name evidence="6" type="ORF">ABDJ38_13775</name>
</gene>
<evidence type="ECO:0000259" key="5">
    <source>
        <dbReference type="PROSITE" id="PS50977"/>
    </source>
</evidence>
<sequence>MFTASGIIEARSSGRGRVGRKISLEKRAEIGRQKRARTREKILEAAFLLLGRKDGRSTRIEEICKEAKVARGTFYNYFSSVEELLSALTFDISHDFNLAVRAVIRTVPAGALRSSFALRYYMHRTREDPAWGWAMVNLSAGGPIFGEETARYGIEAVIEGMVTEQFHAGSAQLAYDLMHGATLAGMITLLRSEQSDDYPEQMVALIMRGLGVSESLVERCIRTELPEPESFMRQFGKSPAEGVGDMAGLTLLGEGLLTRFGEDSAG</sequence>
<keyword evidence="3" id="KW-0804">Transcription</keyword>
<evidence type="ECO:0000256" key="2">
    <source>
        <dbReference type="ARBA" id="ARBA00023125"/>
    </source>
</evidence>
<dbReference type="SUPFAM" id="SSF46689">
    <property type="entry name" value="Homeodomain-like"/>
    <property type="match status" value="1"/>
</dbReference>
<evidence type="ECO:0000256" key="4">
    <source>
        <dbReference type="PROSITE-ProRule" id="PRU00335"/>
    </source>
</evidence>
<dbReference type="InterPro" id="IPR001647">
    <property type="entry name" value="HTH_TetR"/>
</dbReference>
<dbReference type="InterPro" id="IPR050109">
    <property type="entry name" value="HTH-type_TetR-like_transc_reg"/>
</dbReference>